<keyword evidence="5" id="KW-0808">Transferase</keyword>
<dbReference type="InterPro" id="IPR007269">
    <property type="entry name" value="ICMT_MeTrfase"/>
</dbReference>
<feature type="signal peptide" evidence="6">
    <location>
        <begin position="1"/>
        <end position="16"/>
    </location>
</feature>
<dbReference type="PANTHER" id="PTHR12714:SF9">
    <property type="entry name" value="PROTEIN-S-ISOPRENYLCYSTEINE O-METHYLTRANSFERASE"/>
    <property type="match status" value="1"/>
</dbReference>
<dbReference type="GO" id="GO:0005789">
    <property type="term" value="C:endoplasmic reticulum membrane"/>
    <property type="evidence" value="ECO:0007669"/>
    <property type="project" value="UniProtKB-SubCell"/>
</dbReference>
<dbReference type="EC" id="2.1.1.100" evidence="5"/>
<keyword evidence="4 5" id="KW-0472">Membrane</keyword>
<name>A0A9P5Z376_9AGAR</name>
<evidence type="ECO:0000313" key="8">
    <source>
        <dbReference type="Proteomes" id="UP000807469"/>
    </source>
</evidence>
<dbReference type="GO" id="GO:0032259">
    <property type="term" value="P:methylation"/>
    <property type="evidence" value="ECO:0007669"/>
    <property type="project" value="UniProtKB-KW"/>
</dbReference>
<evidence type="ECO:0000256" key="3">
    <source>
        <dbReference type="ARBA" id="ARBA00022989"/>
    </source>
</evidence>
<dbReference type="Proteomes" id="UP000807469">
    <property type="component" value="Unassembled WGS sequence"/>
</dbReference>
<evidence type="ECO:0000256" key="2">
    <source>
        <dbReference type="ARBA" id="ARBA00022692"/>
    </source>
</evidence>
<comment type="catalytic activity">
    <reaction evidence="5">
        <text>[protein]-C-terminal S-[(2E,6E)-farnesyl]-L-cysteine + S-adenosyl-L-methionine = [protein]-C-terminal S-[(2E,6E)-farnesyl]-L-cysteine methyl ester + S-adenosyl-L-homocysteine</text>
        <dbReference type="Rhea" id="RHEA:21672"/>
        <dbReference type="Rhea" id="RHEA-COMP:12125"/>
        <dbReference type="Rhea" id="RHEA-COMP:12126"/>
        <dbReference type="ChEBI" id="CHEBI:57856"/>
        <dbReference type="ChEBI" id="CHEBI:59789"/>
        <dbReference type="ChEBI" id="CHEBI:90510"/>
        <dbReference type="ChEBI" id="CHEBI:90511"/>
        <dbReference type="EC" id="2.1.1.100"/>
    </reaction>
</comment>
<keyword evidence="5" id="KW-0949">S-adenosyl-L-methionine</keyword>
<dbReference type="EMBL" id="MU155197">
    <property type="protein sequence ID" value="KAF9480302.1"/>
    <property type="molecule type" value="Genomic_DNA"/>
</dbReference>
<evidence type="ECO:0000313" key="7">
    <source>
        <dbReference type="EMBL" id="KAF9480302.1"/>
    </source>
</evidence>
<dbReference type="AlphaFoldDB" id="A0A9P5Z376"/>
<dbReference type="Gene3D" id="1.20.120.1630">
    <property type="match status" value="1"/>
</dbReference>
<keyword evidence="3 5" id="KW-1133">Transmembrane helix</keyword>
<sequence length="241" mass="26866">MSQVLLLCLTTCVAFGAHVAMTSPTPPAPKDRRVVRDFPSINSLAILVLKYACWTHAAFESAIIMASELTQNFPSSILTEWVIDNVPQFLLPSDNGPHIFLSSIRTIGGISVVVGSAIRYLCYRELGRLFTYQVSVLPKHKLVTTGPYSIVRHPAYIGGDFVQVGLLLWHASPGAWLTESGFYKNVAAWLVILPALYAIGSILLIYYRRPAVEDKALKKEFGVQWEEWAKRVPYRLVPGIY</sequence>
<reference evidence="7" key="1">
    <citation type="submission" date="2020-11" db="EMBL/GenBank/DDBJ databases">
        <authorList>
            <consortium name="DOE Joint Genome Institute"/>
            <person name="Ahrendt S."/>
            <person name="Riley R."/>
            <person name="Andreopoulos W."/>
            <person name="Labutti K."/>
            <person name="Pangilinan J."/>
            <person name="Ruiz-Duenas F.J."/>
            <person name="Barrasa J.M."/>
            <person name="Sanchez-Garcia M."/>
            <person name="Camarero S."/>
            <person name="Miyauchi S."/>
            <person name="Serrano A."/>
            <person name="Linde D."/>
            <person name="Babiker R."/>
            <person name="Drula E."/>
            <person name="Ayuso-Fernandez I."/>
            <person name="Pacheco R."/>
            <person name="Padilla G."/>
            <person name="Ferreira P."/>
            <person name="Barriuso J."/>
            <person name="Kellner H."/>
            <person name="Castanera R."/>
            <person name="Alfaro M."/>
            <person name="Ramirez L."/>
            <person name="Pisabarro A.G."/>
            <person name="Kuo A."/>
            <person name="Tritt A."/>
            <person name="Lipzen A."/>
            <person name="He G."/>
            <person name="Yan M."/>
            <person name="Ng V."/>
            <person name="Cullen D."/>
            <person name="Martin F."/>
            <person name="Rosso M.-N."/>
            <person name="Henrissat B."/>
            <person name="Hibbett D."/>
            <person name="Martinez A.T."/>
            <person name="Grigoriev I.V."/>
        </authorList>
    </citation>
    <scope>NUCLEOTIDE SEQUENCE</scope>
    <source>
        <strain evidence="7">CIRM-BRFM 674</strain>
    </source>
</reference>
<comment type="subcellular location">
    <subcellularLocation>
        <location evidence="5">Endoplasmic reticulum membrane</location>
        <topology evidence="5">Multi-pass membrane protein</topology>
    </subcellularLocation>
    <subcellularLocation>
        <location evidence="1">Membrane</location>
        <topology evidence="1">Multi-pass membrane protein</topology>
    </subcellularLocation>
</comment>
<organism evidence="7 8">
    <name type="scientific">Pholiota conissans</name>
    <dbReference type="NCBI Taxonomy" id="109636"/>
    <lineage>
        <taxon>Eukaryota</taxon>
        <taxon>Fungi</taxon>
        <taxon>Dikarya</taxon>
        <taxon>Basidiomycota</taxon>
        <taxon>Agaricomycotina</taxon>
        <taxon>Agaricomycetes</taxon>
        <taxon>Agaricomycetidae</taxon>
        <taxon>Agaricales</taxon>
        <taxon>Agaricineae</taxon>
        <taxon>Strophariaceae</taxon>
        <taxon>Pholiota</taxon>
    </lineage>
</organism>
<comment type="caution">
    <text evidence="5">Lacks conserved residue(s) required for the propagation of feature annotation.</text>
</comment>
<dbReference type="OrthoDB" id="422086at2759"/>
<feature type="chain" id="PRO_5040491189" description="Protein-S-isoprenylcysteine O-methyltransferase" evidence="6">
    <location>
        <begin position="17"/>
        <end position="241"/>
    </location>
</feature>
<keyword evidence="6" id="KW-0732">Signal</keyword>
<dbReference type="Pfam" id="PF04140">
    <property type="entry name" value="ICMT"/>
    <property type="match status" value="1"/>
</dbReference>
<evidence type="ECO:0000256" key="6">
    <source>
        <dbReference type="SAM" id="SignalP"/>
    </source>
</evidence>
<proteinExistence type="inferred from homology"/>
<feature type="transmembrane region" description="Helical" evidence="5">
    <location>
        <begin position="186"/>
        <end position="207"/>
    </location>
</feature>
<keyword evidence="8" id="KW-1185">Reference proteome</keyword>
<comment type="caution">
    <text evidence="7">The sequence shown here is derived from an EMBL/GenBank/DDBJ whole genome shotgun (WGS) entry which is preliminary data.</text>
</comment>
<protein>
    <recommendedName>
        <fullName evidence="5">Protein-S-isoprenylcysteine O-methyltransferase</fullName>
        <ecNumber evidence="5">2.1.1.100</ecNumber>
    </recommendedName>
</protein>
<comment type="similarity">
    <text evidence="5">Belongs to the class VI-like SAM-binding methyltransferase superfamily. Isoprenylcysteine carboxyl methyltransferase family.</text>
</comment>
<gene>
    <name evidence="7" type="ORF">BDN70DRAFT_877814</name>
</gene>
<keyword evidence="5" id="KW-0489">Methyltransferase</keyword>
<dbReference type="PANTHER" id="PTHR12714">
    <property type="entry name" value="PROTEIN-S ISOPRENYLCYSTEINE O-METHYLTRANSFERASE"/>
    <property type="match status" value="1"/>
</dbReference>
<evidence type="ECO:0000256" key="5">
    <source>
        <dbReference type="RuleBase" id="RU362022"/>
    </source>
</evidence>
<keyword evidence="2 5" id="KW-0812">Transmembrane</keyword>
<accession>A0A9P5Z376</accession>
<dbReference type="GO" id="GO:0004671">
    <property type="term" value="F:protein C-terminal S-isoprenylcysteine carboxyl O-methyltransferase activity"/>
    <property type="evidence" value="ECO:0007669"/>
    <property type="project" value="UniProtKB-EC"/>
</dbReference>
<keyword evidence="5" id="KW-0256">Endoplasmic reticulum</keyword>
<evidence type="ECO:0000256" key="1">
    <source>
        <dbReference type="ARBA" id="ARBA00004141"/>
    </source>
</evidence>
<evidence type="ECO:0000256" key="4">
    <source>
        <dbReference type="ARBA" id="ARBA00023136"/>
    </source>
</evidence>